<dbReference type="Proteomes" id="UP000770661">
    <property type="component" value="Unassembled WGS sequence"/>
</dbReference>
<evidence type="ECO:0000256" key="6">
    <source>
        <dbReference type="SAM" id="MobiDB-lite"/>
    </source>
</evidence>
<keyword evidence="8" id="KW-1185">Reference proteome</keyword>
<keyword evidence="5" id="KW-0735">Signal-anchor</keyword>
<evidence type="ECO:0000256" key="5">
    <source>
        <dbReference type="ARBA" id="ARBA00022968"/>
    </source>
</evidence>
<comment type="similarity">
    <text evidence="2">Belongs to the glycosyltransferase 8 family.</text>
</comment>
<comment type="subcellular location">
    <subcellularLocation>
        <location evidence="1">Membrane</location>
        <topology evidence="1">Single-pass type II membrane protein</topology>
    </subcellularLocation>
</comment>
<organism evidence="7 8">
    <name type="scientific">Chionoecetes opilio</name>
    <name type="common">Atlantic snow crab</name>
    <name type="synonym">Cancer opilio</name>
    <dbReference type="NCBI Taxonomy" id="41210"/>
    <lineage>
        <taxon>Eukaryota</taxon>
        <taxon>Metazoa</taxon>
        <taxon>Ecdysozoa</taxon>
        <taxon>Arthropoda</taxon>
        <taxon>Crustacea</taxon>
        <taxon>Multicrustacea</taxon>
        <taxon>Malacostraca</taxon>
        <taxon>Eumalacostraca</taxon>
        <taxon>Eucarida</taxon>
        <taxon>Decapoda</taxon>
        <taxon>Pleocyemata</taxon>
        <taxon>Brachyura</taxon>
        <taxon>Eubrachyura</taxon>
        <taxon>Majoidea</taxon>
        <taxon>Majidae</taxon>
        <taxon>Chionoecetes</taxon>
    </lineage>
</organism>
<name>A0A8J5D1D6_CHIOP</name>
<feature type="compositionally biased region" description="Basic and acidic residues" evidence="6">
    <location>
        <begin position="1"/>
        <end position="14"/>
    </location>
</feature>
<dbReference type="Gene3D" id="1.20.1480.30">
    <property type="entry name" value="Designed four-helix bundle protein"/>
    <property type="match status" value="1"/>
</dbReference>
<dbReference type="GO" id="GO:0035252">
    <property type="term" value="F:UDP-xylosyltransferase activity"/>
    <property type="evidence" value="ECO:0007669"/>
    <property type="project" value="TreeGrafter"/>
</dbReference>
<evidence type="ECO:0000256" key="3">
    <source>
        <dbReference type="ARBA" id="ARBA00022676"/>
    </source>
</evidence>
<feature type="compositionally biased region" description="Polar residues" evidence="6">
    <location>
        <begin position="31"/>
        <end position="49"/>
    </location>
</feature>
<evidence type="ECO:0000256" key="1">
    <source>
        <dbReference type="ARBA" id="ARBA00004606"/>
    </source>
</evidence>
<evidence type="ECO:0000256" key="4">
    <source>
        <dbReference type="ARBA" id="ARBA00022679"/>
    </source>
</evidence>
<dbReference type="GO" id="GO:0016266">
    <property type="term" value="P:protein O-linked glycosylation via N-acetyl-galactosamine"/>
    <property type="evidence" value="ECO:0007669"/>
    <property type="project" value="TreeGrafter"/>
</dbReference>
<proteinExistence type="inferred from homology"/>
<dbReference type="InterPro" id="IPR051993">
    <property type="entry name" value="Glycosyltransferase_8"/>
</dbReference>
<gene>
    <name evidence="7" type="primary">gxylt1_1</name>
    <name evidence="7" type="ORF">GWK47_037537</name>
</gene>
<reference evidence="7" key="1">
    <citation type="submission" date="2020-07" db="EMBL/GenBank/DDBJ databases">
        <title>The High-quality genome of the commercially important snow crab, Chionoecetes opilio.</title>
        <authorList>
            <person name="Jeong J.-H."/>
            <person name="Ryu S."/>
        </authorList>
    </citation>
    <scope>NUCLEOTIDE SEQUENCE</scope>
    <source>
        <strain evidence="7">MADBK_172401_WGS</strain>
        <tissue evidence="7">Digestive gland</tissue>
    </source>
</reference>
<dbReference type="PANTHER" id="PTHR46012">
    <property type="entry name" value="IP22168P"/>
    <property type="match status" value="1"/>
</dbReference>
<keyword evidence="5" id="KW-0812">Transmembrane</keyword>
<dbReference type="EMBL" id="JACEEZ010004998">
    <property type="protein sequence ID" value="KAG0725972.1"/>
    <property type="molecule type" value="Genomic_DNA"/>
</dbReference>
<dbReference type="PANTHER" id="PTHR46012:SF2">
    <property type="entry name" value="IP22168P"/>
    <property type="match status" value="1"/>
</dbReference>
<feature type="compositionally biased region" description="Low complexity" evidence="6">
    <location>
        <begin position="15"/>
        <end position="30"/>
    </location>
</feature>
<evidence type="ECO:0000313" key="8">
    <source>
        <dbReference type="Proteomes" id="UP000770661"/>
    </source>
</evidence>
<dbReference type="GO" id="GO:0016020">
    <property type="term" value="C:membrane"/>
    <property type="evidence" value="ECO:0007669"/>
    <property type="project" value="UniProtKB-SubCell"/>
</dbReference>
<evidence type="ECO:0000256" key="2">
    <source>
        <dbReference type="ARBA" id="ARBA00006351"/>
    </source>
</evidence>
<evidence type="ECO:0000313" key="7">
    <source>
        <dbReference type="EMBL" id="KAG0725972.1"/>
    </source>
</evidence>
<protein>
    <submittedName>
        <fullName evidence="7">Glucoside xylosyltransferase 1</fullName>
    </submittedName>
</protein>
<dbReference type="AlphaFoldDB" id="A0A8J5D1D6"/>
<keyword evidence="4" id="KW-0808">Transferase</keyword>
<accession>A0A8J5D1D6</accession>
<sequence length="476" mass="52946">MDKYVKRSDSDRSRSVSGDSSCSSVSYRTSTPAPSASRTHTSQGTSDISLSDVELDSSQLFTQDIEESGTEQEGQRKRQEGTRQPKAMLWHLEKFFVFDSYVRTENDTLEGSLCTLGGLGVSRKPACLRMHSAMLQCVRTAFDGASKRGCPKAREDELPAKRGGRQLCLEESFSRKDIVTPEVLRKTCTRWFIDTMMPLSLIDHPTTRHFFSLLAPEFSAPSRRTLGREIDQVSATAKSDLFSMLYDTSYRTAAHLYELGCEWNYRPKLCSLGSSTCGRAEVAGVGVLHGAALTFVNGVELKFQAVYEVWQQCQLTDSLRVSVARLQATLGRQQGSEGCANITIIDTMLLHGLQHTLKGLQHTLKGLQHTLKGLQHTLKGLQHTLKGLQHTLKGLQHTLKGLQHTLKGLQHTLKGLQHTLKGLQHTLKGLQHTLKGLQHALKARLLHVNRLIPPQPDLTFPVYALKYPLSPHLTSI</sequence>
<feature type="region of interest" description="Disordered" evidence="6">
    <location>
        <begin position="1"/>
        <end position="49"/>
    </location>
</feature>
<comment type="caution">
    <text evidence="7">The sequence shown here is derived from an EMBL/GenBank/DDBJ whole genome shotgun (WGS) entry which is preliminary data.</text>
</comment>
<keyword evidence="3" id="KW-0328">Glycosyltransferase</keyword>
<dbReference type="OrthoDB" id="6382074at2759"/>